<sequence>MADNLNFTGTIINPEWMPSWSVIEIPDSKDFFGTGKSVKATAAVDGIAVTSALMPTGQGNHFISVSAALRKKLKKDVGDEVQVHIER</sequence>
<protein>
    <submittedName>
        <fullName evidence="1">Uncharacterized protein DUF1905</fullName>
    </submittedName>
</protein>
<reference evidence="1 2" key="1">
    <citation type="submission" date="2017-11" db="EMBL/GenBank/DDBJ databases">
        <title>Genomic Encyclopedia of Archaeal and Bacterial Type Strains, Phase II (KMG-II): From Individual Species to Whole Genera.</title>
        <authorList>
            <person name="Goeker M."/>
        </authorList>
    </citation>
    <scope>NUCLEOTIDE SEQUENCE [LARGE SCALE GENOMIC DNA]</scope>
    <source>
        <strain evidence="1 2">DSM 16400</strain>
    </source>
</reference>
<gene>
    <name evidence="1" type="ORF">CLV85_1967</name>
</gene>
<dbReference type="Gene3D" id="2.40.30.100">
    <property type="entry name" value="AF2212/PG0164-like"/>
    <property type="match status" value="1"/>
</dbReference>
<proteinExistence type="predicted"/>
<dbReference type="InterPro" id="IPR015018">
    <property type="entry name" value="DUF1905"/>
</dbReference>
<evidence type="ECO:0000313" key="2">
    <source>
        <dbReference type="Proteomes" id="UP000231742"/>
    </source>
</evidence>
<accession>A0A2M9D2I6</accession>
<dbReference type="Proteomes" id="UP000231742">
    <property type="component" value="Unassembled WGS sequence"/>
</dbReference>
<dbReference type="OrthoDB" id="8246703at2"/>
<dbReference type="InterPro" id="IPR037079">
    <property type="entry name" value="AF2212/PG0164-like_sf"/>
</dbReference>
<evidence type="ECO:0000313" key="1">
    <source>
        <dbReference type="EMBL" id="PJJ78397.1"/>
    </source>
</evidence>
<organism evidence="1 2">
    <name type="scientific">Salinibacterium amurskyense</name>
    <dbReference type="NCBI Taxonomy" id="205941"/>
    <lineage>
        <taxon>Bacteria</taxon>
        <taxon>Bacillati</taxon>
        <taxon>Actinomycetota</taxon>
        <taxon>Actinomycetes</taxon>
        <taxon>Micrococcales</taxon>
        <taxon>Microbacteriaceae</taxon>
        <taxon>Salinibacterium</taxon>
    </lineage>
</organism>
<name>A0A2M9D2I6_9MICO</name>
<dbReference type="Pfam" id="PF08922">
    <property type="entry name" value="DUF1905"/>
    <property type="match status" value="1"/>
</dbReference>
<keyword evidence="2" id="KW-1185">Reference proteome</keyword>
<dbReference type="EMBL" id="PGFH01000002">
    <property type="protein sequence ID" value="PJJ78397.1"/>
    <property type="molecule type" value="Genomic_DNA"/>
</dbReference>
<dbReference type="SUPFAM" id="SSF141694">
    <property type="entry name" value="AF2212/PG0164-like"/>
    <property type="match status" value="1"/>
</dbReference>
<dbReference type="RefSeq" id="WP_100389442.1">
    <property type="nucleotide sequence ID" value="NZ_BMZU01000002.1"/>
</dbReference>
<dbReference type="AlphaFoldDB" id="A0A2M9D2I6"/>
<comment type="caution">
    <text evidence="1">The sequence shown here is derived from an EMBL/GenBank/DDBJ whole genome shotgun (WGS) entry which is preliminary data.</text>
</comment>